<protein>
    <submittedName>
        <fullName evidence="2">Uncharacterized protein</fullName>
    </submittedName>
</protein>
<dbReference type="Proteomes" id="UP001152747">
    <property type="component" value="Unassembled WGS sequence"/>
</dbReference>
<feature type="compositionally biased region" description="Polar residues" evidence="1">
    <location>
        <begin position="19"/>
        <end position="28"/>
    </location>
</feature>
<comment type="caution">
    <text evidence="2">The sequence shown here is derived from an EMBL/GenBank/DDBJ whole genome shotgun (WGS) entry which is preliminary data.</text>
</comment>
<feature type="region of interest" description="Disordered" evidence="1">
    <location>
        <begin position="1"/>
        <end position="121"/>
    </location>
</feature>
<organism evidence="2 3">
    <name type="scientific">Caenorhabditis angaria</name>
    <dbReference type="NCBI Taxonomy" id="860376"/>
    <lineage>
        <taxon>Eukaryota</taxon>
        <taxon>Metazoa</taxon>
        <taxon>Ecdysozoa</taxon>
        <taxon>Nematoda</taxon>
        <taxon>Chromadorea</taxon>
        <taxon>Rhabditida</taxon>
        <taxon>Rhabditina</taxon>
        <taxon>Rhabditomorpha</taxon>
        <taxon>Rhabditoidea</taxon>
        <taxon>Rhabditidae</taxon>
        <taxon>Peloderinae</taxon>
        <taxon>Caenorhabditis</taxon>
    </lineage>
</organism>
<evidence type="ECO:0000313" key="3">
    <source>
        <dbReference type="Proteomes" id="UP001152747"/>
    </source>
</evidence>
<name>A0A9P1IJ30_9PELO</name>
<dbReference type="AlphaFoldDB" id="A0A9P1IJ30"/>
<reference evidence="2" key="1">
    <citation type="submission" date="2022-11" db="EMBL/GenBank/DDBJ databases">
        <authorList>
            <person name="Kikuchi T."/>
        </authorList>
    </citation>
    <scope>NUCLEOTIDE SEQUENCE</scope>
    <source>
        <strain evidence="2">PS1010</strain>
    </source>
</reference>
<sequence length="195" mass="21756">MPETRSPSPAEEYEKDAKSVQQRSFTSSEAEKIGAELKNFSEKPGKLQEMCGPLTDKNGTVEESLDPKKDRKIERENKKGINEDDVEFEREENPKEEGETEEGSDPDAPSSSTAQPQANNFSNLLNNRELELNPSTLPSESSRVEIADDADTQHAKCSFCHFLLNLCHCVKKTVEITNKLSRSNSIHPGTEESEV</sequence>
<feature type="compositionally biased region" description="Basic and acidic residues" evidence="1">
    <location>
        <begin position="65"/>
        <end position="82"/>
    </location>
</feature>
<feature type="compositionally biased region" description="Polar residues" evidence="1">
    <location>
        <begin position="109"/>
        <end position="118"/>
    </location>
</feature>
<evidence type="ECO:0000313" key="2">
    <source>
        <dbReference type="EMBL" id="CAI5445026.1"/>
    </source>
</evidence>
<keyword evidence="3" id="KW-1185">Reference proteome</keyword>
<proteinExistence type="predicted"/>
<evidence type="ECO:0000256" key="1">
    <source>
        <dbReference type="SAM" id="MobiDB-lite"/>
    </source>
</evidence>
<feature type="compositionally biased region" description="Basic and acidic residues" evidence="1">
    <location>
        <begin position="29"/>
        <end position="46"/>
    </location>
</feature>
<accession>A0A9P1IJ30</accession>
<gene>
    <name evidence="2" type="ORF">CAMP_LOCUS7663</name>
</gene>
<dbReference type="EMBL" id="CANHGI010000003">
    <property type="protein sequence ID" value="CAI5445026.1"/>
    <property type="molecule type" value="Genomic_DNA"/>
</dbReference>